<dbReference type="OrthoDB" id="9801357at2"/>
<dbReference type="HAMAP" id="MF_01456">
    <property type="entry name" value="NDH1_NuoK"/>
    <property type="match status" value="1"/>
</dbReference>
<keyword evidence="9 11" id="KW-0520">NAD</keyword>
<evidence type="ECO:0000256" key="3">
    <source>
        <dbReference type="ARBA" id="ARBA00010519"/>
    </source>
</evidence>
<dbReference type="GO" id="GO:0048038">
    <property type="term" value="F:quinone binding"/>
    <property type="evidence" value="ECO:0007669"/>
    <property type="project" value="UniProtKB-KW"/>
</dbReference>
<evidence type="ECO:0000256" key="8">
    <source>
        <dbReference type="ARBA" id="ARBA00022989"/>
    </source>
</evidence>
<dbReference type="GO" id="GO:0005886">
    <property type="term" value="C:plasma membrane"/>
    <property type="evidence" value="ECO:0007669"/>
    <property type="project" value="UniProtKB-SubCell"/>
</dbReference>
<dbReference type="GO" id="GO:0042773">
    <property type="term" value="P:ATP synthesis coupled electron transport"/>
    <property type="evidence" value="ECO:0007669"/>
    <property type="project" value="InterPro"/>
</dbReference>
<dbReference type="GO" id="GO:0030964">
    <property type="term" value="C:NADH dehydrogenase complex"/>
    <property type="evidence" value="ECO:0007669"/>
    <property type="project" value="TreeGrafter"/>
</dbReference>
<dbReference type="GO" id="GO:0050136">
    <property type="term" value="F:NADH dehydrogenase (quinone) (non-electrogenic) activity"/>
    <property type="evidence" value="ECO:0007669"/>
    <property type="project" value="UniProtKB-UniRule"/>
</dbReference>
<keyword evidence="8 11" id="KW-1133">Transmembrane helix</keyword>
<evidence type="ECO:0000313" key="12">
    <source>
        <dbReference type="EMBL" id="RCX09538.1"/>
    </source>
</evidence>
<dbReference type="RefSeq" id="WP_114483398.1">
    <property type="nucleotide sequence ID" value="NZ_QPJU01000005.1"/>
</dbReference>
<keyword evidence="11" id="KW-1003">Cell membrane</keyword>
<evidence type="ECO:0000313" key="13">
    <source>
        <dbReference type="Proteomes" id="UP000252174"/>
    </source>
</evidence>
<dbReference type="Gene3D" id="1.10.287.3510">
    <property type="match status" value="1"/>
</dbReference>
<evidence type="ECO:0000256" key="2">
    <source>
        <dbReference type="ARBA" id="ARBA00004141"/>
    </source>
</evidence>
<evidence type="ECO:0000256" key="5">
    <source>
        <dbReference type="ARBA" id="ARBA00022692"/>
    </source>
</evidence>
<dbReference type="NCBIfam" id="NF004323">
    <property type="entry name" value="PRK05715.1-5"/>
    <property type="match status" value="1"/>
</dbReference>
<dbReference type="PANTHER" id="PTHR11434">
    <property type="entry name" value="NADH-UBIQUINONE OXIDOREDUCTASE SUBUNIT ND4L"/>
    <property type="match status" value="1"/>
</dbReference>
<keyword evidence="7 11" id="KW-1278">Translocase</keyword>
<keyword evidence="13" id="KW-1185">Reference proteome</keyword>
<gene>
    <name evidence="11" type="primary">nuoK</name>
    <name evidence="12" type="ORF">DFR45_105168</name>
</gene>
<dbReference type="InterPro" id="IPR039428">
    <property type="entry name" value="NUOK/Mnh_C1-like"/>
</dbReference>
<sequence length="102" mass="11098">MTLTLGHYLSLGAMLFALSAIGIFLNRKNLIVLLMAIELMLLAVNTNFVAFSHYLGDMHGQVFVFFVLTVAAAESAIGLAILVLLFRNKANIDAEELNTLKG</sequence>
<evidence type="ECO:0000256" key="10">
    <source>
        <dbReference type="ARBA" id="ARBA00023136"/>
    </source>
</evidence>
<organism evidence="12 13">
    <name type="scientific">Extensimonas vulgaris</name>
    <dbReference type="NCBI Taxonomy" id="1031594"/>
    <lineage>
        <taxon>Bacteria</taxon>
        <taxon>Pseudomonadati</taxon>
        <taxon>Pseudomonadota</taxon>
        <taxon>Betaproteobacteria</taxon>
        <taxon>Burkholderiales</taxon>
        <taxon>Comamonadaceae</taxon>
        <taxon>Extensimonas</taxon>
    </lineage>
</organism>
<evidence type="ECO:0000256" key="6">
    <source>
        <dbReference type="ARBA" id="ARBA00022719"/>
    </source>
</evidence>
<evidence type="ECO:0000256" key="7">
    <source>
        <dbReference type="ARBA" id="ARBA00022967"/>
    </source>
</evidence>
<evidence type="ECO:0000256" key="11">
    <source>
        <dbReference type="HAMAP-Rule" id="MF_01456"/>
    </source>
</evidence>
<comment type="similarity">
    <text evidence="3 11">Belongs to the complex I subunit 4L family.</text>
</comment>
<evidence type="ECO:0000256" key="1">
    <source>
        <dbReference type="ARBA" id="ARBA00002378"/>
    </source>
</evidence>
<dbReference type="InterPro" id="IPR001133">
    <property type="entry name" value="NADH_UbQ_OxRdtase_chain4L/K"/>
</dbReference>
<dbReference type="NCBIfam" id="NF004320">
    <property type="entry name" value="PRK05715.1-2"/>
    <property type="match status" value="1"/>
</dbReference>
<name>A0A369AMI7_9BURK</name>
<proteinExistence type="inferred from homology"/>
<comment type="function">
    <text evidence="1 11">NDH-1 shuttles electrons from NADH, via FMN and iron-sulfur (Fe-S) centers, to quinones in the respiratory chain. The immediate electron acceptor for the enzyme in this species is believed to be ubiquinone. Couples the redox reaction to proton translocation (for every two electrons transferred, four hydrogen ions are translocated across the cytoplasmic membrane), and thus conserves the redox energy in a proton gradient.</text>
</comment>
<dbReference type="EMBL" id="QPJU01000005">
    <property type="protein sequence ID" value="RCX09538.1"/>
    <property type="molecule type" value="Genomic_DNA"/>
</dbReference>
<dbReference type="NCBIfam" id="NF004321">
    <property type="entry name" value="PRK05715.1-3"/>
    <property type="match status" value="1"/>
</dbReference>
<keyword evidence="10 11" id="KW-0472">Membrane</keyword>
<protein>
    <recommendedName>
        <fullName evidence="11">NADH-quinone oxidoreductase subunit K</fullName>
        <ecNumber evidence="11">7.1.1.-</ecNumber>
    </recommendedName>
    <alternativeName>
        <fullName evidence="11">NADH dehydrogenase I subunit K</fullName>
    </alternativeName>
    <alternativeName>
        <fullName evidence="11">NDH-1 subunit K</fullName>
    </alternativeName>
</protein>
<feature type="transmembrane region" description="Helical" evidence="11">
    <location>
        <begin position="6"/>
        <end position="25"/>
    </location>
</feature>
<dbReference type="Pfam" id="PF00420">
    <property type="entry name" value="Oxidored_q2"/>
    <property type="match status" value="1"/>
</dbReference>
<dbReference type="AlphaFoldDB" id="A0A369AMI7"/>
<comment type="catalytic activity">
    <reaction evidence="11">
        <text>a quinone + NADH + 5 H(+)(in) = a quinol + NAD(+) + 4 H(+)(out)</text>
        <dbReference type="Rhea" id="RHEA:57888"/>
        <dbReference type="ChEBI" id="CHEBI:15378"/>
        <dbReference type="ChEBI" id="CHEBI:24646"/>
        <dbReference type="ChEBI" id="CHEBI:57540"/>
        <dbReference type="ChEBI" id="CHEBI:57945"/>
        <dbReference type="ChEBI" id="CHEBI:132124"/>
    </reaction>
</comment>
<dbReference type="EC" id="7.1.1.-" evidence="11"/>
<keyword evidence="4 11" id="KW-0813">Transport</keyword>
<keyword evidence="5 11" id="KW-0812">Transmembrane</keyword>
<dbReference type="FunFam" id="1.10.287.3510:FF:000001">
    <property type="entry name" value="NADH-quinone oxidoreductase subunit K"/>
    <property type="match status" value="1"/>
</dbReference>
<comment type="subunit">
    <text evidence="11">NDH-1 is composed of 14 different subunits. Subunits NuoA, H, J, K, L, M, N constitute the membrane sector of the complex.</text>
</comment>
<comment type="subcellular location">
    <subcellularLocation>
        <location evidence="11">Cell membrane</location>
        <topology evidence="11">Multi-pass membrane protein</topology>
    </subcellularLocation>
    <subcellularLocation>
        <location evidence="2">Membrane</location>
        <topology evidence="2">Multi-pass membrane protein</topology>
    </subcellularLocation>
</comment>
<evidence type="ECO:0000256" key="9">
    <source>
        <dbReference type="ARBA" id="ARBA00023027"/>
    </source>
</evidence>
<feature type="transmembrane region" description="Helical" evidence="11">
    <location>
        <begin position="32"/>
        <end position="56"/>
    </location>
</feature>
<keyword evidence="11" id="KW-0830">Ubiquinone</keyword>
<reference evidence="12 13" key="1">
    <citation type="submission" date="2018-07" db="EMBL/GenBank/DDBJ databases">
        <title>Genomic Encyclopedia of Type Strains, Phase IV (KMG-IV): sequencing the most valuable type-strain genomes for metagenomic binning, comparative biology and taxonomic classification.</title>
        <authorList>
            <person name="Goeker M."/>
        </authorList>
    </citation>
    <scope>NUCLEOTIDE SEQUENCE [LARGE SCALE GENOMIC DNA]</scope>
    <source>
        <strain evidence="12 13">DSM 100911</strain>
    </source>
</reference>
<evidence type="ECO:0000256" key="4">
    <source>
        <dbReference type="ARBA" id="ARBA00022448"/>
    </source>
</evidence>
<comment type="caution">
    <text evidence="12">The sequence shown here is derived from an EMBL/GenBank/DDBJ whole genome shotgun (WGS) entry which is preliminary data.</text>
</comment>
<feature type="transmembrane region" description="Helical" evidence="11">
    <location>
        <begin position="62"/>
        <end position="86"/>
    </location>
</feature>
<accession>A0A369AMI7</accession>
<dbReference type="Proteomes" id="UP000252174">
    <property type="component" value="Unassembled WGS sequence"/>
</dbReference>
<keyword evidence="6 11" id="KW-0874">Quinone</keyword>
<dbReference type="PANTHER" id="PTHR11434:SF21">
    <property type="entry name" value="NADH DEHYDROGENASE SUBUNIT 4L-RELATED"/>
    <property type="match status" value="1"/>
</dbReference>